<dbReference type="SUPFAM" id="SSF54427">
    <property type="entry name" value="NTF2-like"/>
    <property type="match status" value="1"/>
</dbReference>
<dbReference type="AlphaFoldDB" id="A0A1B1T8Q1"/>
<name>A0A1B1T8Q1_9ARCH</name>
<protein>
    <recommendedName>
        <fullName evidence="1">SnoaL-like domain-containing protein</fullName>
    </recommendedName>
</protein>
<accession>A0A1B1T8Q1</accession>
<evidence type="ECO:0000313" key="2">
    <source>
        <dbReference type="EMBL" id="ANV78655.1"/>
    </source>
</evidence>
<dbReference type="InterPro" id="IPR032710">
    <property type="entry name" value="NTF2-like_dom_sf"/>
</dbReference>
<sequence length="115" mass="12785">MSIIQAYNEAWEMGDAEKLEAIIHDDCVFNPHVGGMTMSKSDILGFVKNENKPTSENNRILYENDEIGVAHSIVHFANDSDSEAVMSFMRFKDGQIISMETGATPLSPDYKLIGN</sequence>
<reference evidence="2" key="2">
    <citation type="journal article" date="2015" name="ISME J.">
        <title>A new class of marine Euryarchaeota group II from the Mediterranean deep chlorophyll maximum.</title>
        <authorList>
            <person name="Martin-Cuadrado A.B."/>
            <person name="Garcia-Heredia I."/>
            <person name="Molto A.G."/>
            <person name="Lopez-Ubeda R."/>
            <person name="Kimes N."/>
            <person name="Lopez-Garcia P."/>
            <person name="Moreira D."/>
            <person name="Rodriguez-Valera F."/>
        </authorList>
    </citation>
    <scope>NUCLEOTIDE SEQUENCE</scope>
</reference>
<proteinExistence type="predicted"/>
<dbReference type="InterPro" id="IPR037401">
    <property type="entry name" value="SnoaL-like"/>
</dbReference>
<evidence type="ECO:0000259" key="1">
    <source>
        <dbReference type="Pfam" id="PF12680"/>
    </source>
</evidence>
<reference evidence="2" key="1">
    <citation type="submission" date="2014-11" db="EMBL/GenBank/DDBJ databases">
        <authorList>
            <person name="Zhu J."/>
            <person name="Qi W."/>
            <person name="Song R."/>
        </authorList>
    </citation>
    <scope>NUCLEOTIDE SEQUENCE</scope>
</reference>
<feature type="domain" description="SnoaL-like" evidence="1">
    <location>
        <begin position="4"/>
        <end position="98"/>
    </location>
</feature>
<dbReference type="Gene3D" id="3.10.450.50">
    <property type="match status" value="1"/>
</dbReference>
<organism evidence="2">
    <name type="scientific">uncultured Poseidoniia archaeon</name>
    <dbReference type="NCBI Taxonomy" id="1697135"/>
    <lineage>
        <taxon>Archaea</taxon>
        <taxon>Methanobacteriati</taxon>
        <taxon>Thermoplasmatota</taxon>
        <taxon>Candidatus Poseidoniia</taxon>
        <taxon>environmental samples</taxon>
    </lineage>
</organism>
<dbReference type="EMBL" id="KP211790">
    <property type="protein sequence ID" value="ANV78655.1"/>
    <property type="molecule type" value="Genomic_DNA"/>
</dbReference>
<dbReference type="Pfam" id="PF12680">
    <property type="entry name" value="SnoaL_2"/>
    <property type="match status" value="1"/>
</dbReference>